<keyword evidence="2" id="KW-1185">Reference proteome</keyword>
<dbReference type="RefSeq" id="WP_088443513.1">
    <property type="nucleotide sequence ID" value="NZ_BMMC01000014.1"/>
</dbReference>
<name>A0A246JN78_9SPHN</name>
<gene>
    <name evidence="1" type="ORF">CDQ92_18450</name>
</gene>
<protein>
    <recommendedName>
        <fullName evidence="3">Nucleotidyl transferase AbiEii/AbiGii toxin family protein</fullName>
    </recommendedName>
</protein>
<sequence length="305" mass="33375">MSADIYAAQVALLVRAIPEIAAEKDFALKGGTAINLFVRELPRLSVDIDLVYLPVETRATSLDAIHAAFARIAERLRGRLGATVNVQGSKDGTRLVVRSGGAQIKIELSPVLRGTVFAPELRGVNAAVEERFGYAEMQLVALPDLYAGKIAAALDRQHPRDLFDVSHLYANEGLTDDIFQAFLVYLISHDRPPHELLDPNLKDIASQFDGEFLGMTVEPIALDDLIAARARLVEDVQARARQGDARAFLAGFFSLAPDYTLLGLPADVGALPAVQWKIRNLEIFRDKQHERFAAQLDALTRIVGA</sequence>
<evidence type="ECO:0000313" key="1">
    <source>
        <dbReference type="EMBL" id="OWQ94010.1"/>
    </source>
</evidence>
<comment type="caution">
    <text evidence="1">The sequence shown here is derived from an EMBL/GenBank/DDBJ whole genome shotgun (WGS) entry which is preliminary data.</text>
</comment>
<evidence type="ECO:0008006" key="3">
    <source>
        <dbReference type="Google" id="ProtNLM"/>
    </source>
</evidence>
<dbReference type="Gene3D" id="3.10.450.620">
    <property type="entry name" value="JHP933, nucleotidyltransferase-like core domain"/>
    <property type="match status" value="1"/>
</dbReference>
<dbReference type="Proteomes" id="UP000197361">
    <property type="component" value="Unassembled WGS sequence"/>
</dbReference>
<dbReference type="OrthoDB" id="1550603at2"/>
<proteinExistence type="predicted"/>
<evidence type="ECO:0000313" key="2">
    <source>
        <dbReference type="Proteomes" id="UP000197361"/>
    </source>
</evidence>
<dbReference type="EMBL" id="NISK01000005">
    <property type="protein sequence ID" value="OWQ94010.1"/>
    <property type="molecule type" value="Genomic_DNA"/>
</dbReference>
<dbReference type="InterPro" id="IPR014942">
    <property type="entry name" value="AbiEii"/>
</dbReference>
<dbReference type="Pfam" id="PF08843">
    <property type="entry name" value="AbiEii"/>
    <property type="match status" value="1"/>
</dbReference>
<reference evidence="1 2" key="1">
    <citation type="journal article" date="2010" name="Int. J. Syst. Evol. Microbiol.">
        <title>Sphingopyxis bauzanensis sp. nov., a psychrophilic bacterium isolated from soil.</title>
        <authorList>
            <person name="Zhang D.C."/>
            <person name="Liu H.C."/>
            <person name="Xin Y.H."/>
            <person name="Zhou Y.G."/>
            <person name="Schinner F."/>
            <person name="Margesin R."/>
        </authorList>
    </citation>
    <scope>NUCLEOTIDE SEQUENCE [LARGE SCALE GENOMIC DNA]</scope>
    <source>
        <strain evidence="1 2">DSM 22271</strain>
    </source>
</reference>
<organism evidence="1 2">
    <name type="scientific">Sphingopyxis bauzanensis</name>
    <dbReference type="NCBI Taxonomy" id="651663"/>
    <lineage>
        <taxon>Bacteria</taxon>
        <taxon>Pseudomonadati</taxon>
        <taxon>Pseudomonadota</taxon>
        <taxon>Alphaproteobacteria</taxon>
        <taxon>Sphingomonadales</taxon>
        <taxon>Sphingomonadaceae</taxon>
        <taxon>Sphingopyxis</taxon>
    </lineage>
</organism>
<accession>A0A246JN78</accession>
<dbReference type="AlphaFoldDB" id="A0A246JN78"/>